<evidence type="ECO:0000256" key="2">
    <source>
        <dbReference type="ARBA" id="ARBA00022702"/>
    </source>
</evidence>
<dbReference type="AlphaFoldDB" id="A9NPZ8"/>
<dbReference type="GO" id="GO:0005179">
    <property type="term" value="F:hormone activity"/>
    <property type="evidence" value="ECO:0007669"/>
    <property type="project" value="UniProtKB-KW"/>
</dbReference>
<dbReference type="EMBL" id="EF083361">
    <property type="protein sequence ID" value="ABK22709.1"/>
    <property type="molecule type" value="mRNA"/>
</dbReference>
<feature type="chain" id="PRO_5002741882" description="Rapid alkalinization factor-like protein" evidence="5">
    <location>
        <begin position="29"/>
        <end position="122"/>
    </location>
</feature>
<dbReference type="GO" id="GO:0019722">
    <property type="term" value="P:calcium-mediated signaling"/>
    <property type="evidence" value="ECO:0007669"/>
    <property type="project" value="TreeGrafter"/>
</dbReference>
<evidence type="ECO:0000313" key="6">
    <source>
        <dbReference type="EMBL" id="ABK22709.1"/>
    </source>
</evidence>
<sequence length="122" mass="13539">MGKAVFFFFSGVLLVCVLSTVLIEPVAGSEMDAFEALWVSKPRPRCEGSIGECFEDEEMQMDSEINRRFLAGRTYVSYGALRSNSVPCSRRGSSYYNCGSTSQANPYKRSCTQITRCARSTS</sequence>
<accession>A9NPZ8</accession>
<comment type="similarity">
    <text evidence="1">Belongs to the plant rapid alkalinization factor (RALF) family.</text>
</comment>
<name>A9NPZ8_PICSI</name>
<dbReference type="PANTHER" id="PTHR33136:SF13">
    <property type="entry name" value="OS10G0328900 PROTEIN"/>
    <property type="match status" value="1"/>
</dbReference>
<keyword evidence="3 5" id="KW-0732">Signal</keyword>
<dbReference type="GO" id="GO:0009506">
    <property type="term" value="C:plasmodesma"/>
    <property type="evidence" value="ECO:0007669"/>
    <property type="project" value="TreeGrafter"/>
</dbReference>
<evidence type="ECO:0000256" key="3">
    <source>
        <dbReference type="ARBA" id="ARBA00022729"/>
    </source>
</evidence>
<protein>
    <recommendedName>
        <fullName evidence="7">Rapid alkalinization factor-like protein</fullName>
    </recommendedName>
</protein>
<proteinExistence type="evidence at transcript level"/>
<organism evidence="6">
    <name type="scientific">Picea sitchensis</name>
    <name type="common">Sitka spruce</name>
    <name type="synonym">Pinus sitchensis</name>
    <dbReference type="NCBI Taxonomy" id="3332"/>
    <lineage>
        <taxon>Eukaryota</taxon>
        <taxon>Viridiplantae</taxon>
        <taxon>Streptophyta</taxon>
        <taxon>Embryophyta</taxon>
        <taxon>Tracheophyta</taxon>
        <taxon>Spermatophyta</taxon>
        <taxon>Pinopsida</taxon>
        <taxon>Pinidae</taxon>
        <taxon>Conifers I</taxon>
        <taxon>Pinales</taxon>
        <taxon>Pinaceae</taxon>
        <taxon>Picea</taxon>
    </lineage>
</organism>
<keyword evidence="4" id="KW-1015">Disulfide bond</keyword>
<keyword evidence="2" id="KW-0372">Hormone</keyword>
<feature type="signal peptide" evidence="5">
    <location>
        <begin position="1"/>
        <end position="28"/>
    </location>
</feature>
<evidence type="ECO:0000256" key="1">
    <source>
        <dbReference type="ARBA" id="ARBA00009178"/>
    </source>
</evidence>
<reference evidence="6" key="1">
    <citation type="journal article" date="2008" name="BMC Genomics">
        <title>A conifer genomics resource of 200,000 spruce (Picea spp.) ESTs and 6,464 high-quality, sequence-finished full-length cDNAs for Sitka spruce (Picea sitchensis).</title>
        <authorList>
            <person name="Ralph S.G."/>
            <person name="Chun H.J."/>
            <person name="Kolosova N."/>
            <person name="Cooper D."/>
            <person name="Oddy C."/>
            <person name="Ritland C.E."/>
            <person name="Kirkpatrick R."/>
            <person name="Moore R."/>
            <person name="Barber S."/>
            <person name="Holt R.A."/>
            <person name="Jones S.J."/>
            <person name="Marra M.A."/>
            <person name="Douglas C.J."/>
            <person name="Ritland K."/>
            <person name="Bohlmann J."/>
        </authorList>
    </citation>
    <scope>NUCLEOTIDE SEQUENCE</scope>
    <source>
        <tissue evidence="6">Green portion of the leader tissue</tissue>
    </source>
</reference>
<evidence type="ECO:0000256" key="4">
    <source>
        <dbReference type="ARBA" id="ARBA00023157"/>
    </source>
</evidence>
<dbReference type="InterPro" id="IPR008801">
    <property type="entry name" value="RALF"/>
</dbReference>
<evidence type="ECO:0000256" key="5">
    <source>
        <dbReference type="SAM" id="SignalP"/>
    </source>
</evidence>
<evidence type="ECO:0008006" key="7">
    <source>
        <dbReference type="Google" id="ProtNLM"/>
    </source>
</evidence>
<dbReference type="PANTHER" id="PTHR33136">
    <property type="entry name" value="RAPID ALKALINIZATION FACTOR-LIKE"/>
    <property type="match status" value="1"/>
</dbReference>
<dbReference type="Pfam" id="PF05498">
    <property type="entry name" value="RALF"/>
    <property type="match status" value="1"/>
</dbReference>